<evidence type="ECO:0000256" key="1">
    <source>
        <dbReference type="SAM" id="MobiDB-lite"/>
    </source>
</evidence>
<feature type="signal peptide" evidence="2">
    <location>
        <begin position="1"/>
        <end position="34"/>
    </location>
</feature>
<dbReference type="EMBL" id="BNCJ01000007">
    <property type="protein sequence ID" value="GHF54597.1"/>
    <property type="molecule type" value="Genomic_DNA"/>
</dbReference>
<feature type="compositionally biased region" description="Basic and acidic residues" evidence="1">
    <location>
        <begin position="129"/>
        <end position="141"/>
    </location>
</feature>
<keyword evidence="2" id="KW-0732">Signal</keyword>
<organism evidence="3 4">
    <name type="scientific">Seohaeicola zhoushanensis</name>
    <dbReference type="NCBI Taxonomy" id="1569283"/>
    <lineage>
        <taxon>Bacteria</taxon>
        <taxon>Pseudomonadati</taxon>
        <taxon>Pseudomonadota</taxon>
        <taxon>Alphaproteobacteria</taxon>
        <taxon>Rhodobacterales</taxon>
        <taxon>Roseobacteraceae</taxon>
        <taxon>Seohaeicola</taxon>
    </lineage>
</organism>
<gene>
    <name evidence="3" type="ORF">GCM10017056_27580</name>
</gene>
<reference evidence="3" key="2">
    <citation type="submission" date="2020-09" db="EMBL/GenBank/DDBJ databases">
        <authorList>
            <person name="Sun Q."/>
            <person name="Kim S."/>
        </authorList>
    </citation>
    <scope>NUCLEOTIDE SEQUENCE</scope>
    <source>
        <strain evidence="3">KCTC 42650</strain>
    </source>
</reference>
<evidence type="ECO:0000313" key="4">
    <source>
        <dbReference type="Proteomes" id="UP000626220"/>
    </source>
</evidence>
<reference evidence="3" key="1">
    <citation type="journal article" date="2014" name="Int. J. Syst. Evol. Microbiol.">
        <title>Complete genome sequence of Corynebacterium casei LMG S-19264T (=DSM 44701T), isolated from a smear-ripened cheese.</title>
        <authorList>
            <consortium name="US DOE Joint Genome Institute (JGI-PGF)"/>
            <person name="Walter F."/>
            <person name="Albersmeier A."/>
            <person name="Kalinowski J."/>
            <person name="Ruckert C."/>
        </authorList>
    </citation>
    <scope>NUCLEOTIDE SEQUENCE</scope>
    <source>
        <strain evidence="3">KCTC 42650</strain>
    </source>
</reference>
<sequence length="141" mass="15008">MALNGGRARAYIGGMKHHLALACAAALAAAPALAEEAGEPEGRSLMERGMQLFFEGLKDEMSPALRDLGALADEIGPPMQRFLSEMGPALAGILARVEDWTQYEAPEILPNGDIIIRRKPEAPPAPVAPEEKVKPGEPTDI</sequence>
<keyword evidence="4" id="KW-1185">Reference proteome</keyword>
<feature type="region of interest" description="Disordered" evidence="1">
    <location>
        <begin position="119"/>
        <end position="141"/>
    </location>
</feature>
<name>A0A8J3GYV6_9RHOB</name>
<evidence type="ECO:0008006" key="5">
    <source>
        <dbReference type="Google" id="ProtNLM"/>
    </source>
</evidence>
<proteinExistence type="predicted"/>
<accession>A0A8J3GYV6</accession>
<dbReference type="AlphaFoldDB" id="A0A8J3GYV6"/>
<protein>
    <recommendedName>
        <fullName evidence="5">AAA+ family ATPase</fullName>
    </recommendedName>
</protein>
<comment type="caution">
    <text evidence="3">The sequence shown here is derived from an EMBL/GenBank/DDBJ whole genome shotgun (WGS) entry which is preliminary data.</text>
</comment>
<evidence type="ECO:0000313" key="3">
    <source>
        <dbReference type="EMBL" id="GHF54597.1"/>
    </source>
</evidence>
<evidence type="ECO:0000256" key="2">
    <source>
        <dbReference type="SAM" id="SignalP"/>
    </source>
</evidence>
<feature type="chain" id="PRO_5035287054" description="AAA+ family ATPase" evidence="2">
    <location>
        <begin position="35"/>
        <end position="141"/>
    </location>
</feature>
<dbReference type="Proteomes" id="UP000626220">
    <property type="component" value="Unassembled WGS sequence"/>
</dbReference>